<comment type="caution">
    <text evidence="1">The sequence shown here is derived from an EMBL/GenBank/DDBJ whole genome shotgun (WGS) entry which is preliminary data.</text>
</comment>
<sequence length="60" mass="7319">VRRDTDVFPDELNDNNRKYYHMKHIMALHGAVWSEWEDGYKRRTGLYNVDYAHNLGRHEK</sequence>
<dbReference type="SUPFAM" id="SSF51445">
    <property type="entry name" value="(Trans)glycosidases"/>
    <property type="match status" value="1"/>
</dbReference>
<dbReference type="EMBL" id="JAGKQM010000012">
    <property type="protein sequence ID" value="KAH0898574.1"/>
    <property type="molecule type" value="Genomic_DNA"/>
</dbReference>
<evidence type="ECO:0000313" key="2">
    <source>
        <dbReference type="Proteomes" id="UP000824890"/>
    </source>
</evidence>
<dbReference type="Proteomes" id="UP000824890">
    <property type="component" value="Unassembled WGS sequence"/>
</dbReference>
<gene>
    <name evidence="1" type="ORF">HID58_048142</name>
</gene>
<organism evidence="1 2">
    <name type="scientific">Brassica napus</name>
    <name type="common">Rape</name>
    <dbReference type="NCBI Taxonomy" id="3708"/>
    <lineage>
        <taxon>Eukaryota</taxon>
        <taxon>Viridiplantae</taxon>
        <taxon>Streptophyta</taxon>
        <taxon>Embryophyta</taxon>
        <taxon>Tracheophyta</taxon>
        <taxon>Spermatophyta</taxon>
        <taxon>Magnoliopsida</taxon>
        <taxon>eudicotyledons</taxon>
        <taxon>Gunneridae</taxon>
        <taxon>Pentapetalae</taxon>
        <taxon>rosids</taxon>
        <taxon>malvids</taxon>
        <taxon>Brassicales</taxon>
        <taxon>Brassicaceae</taxon>
        <taxon>Brassiceae</taxon>
        <taxon>Brassica</taxon>
    </lineage>
</organism>
<accession>A0ABQ8B1C5</accession>
<dbReference type="Gene3D" id="3.20.20.80">
    <property type="entry name" value="Glycosidases"/>
    <property type="match status" value="1"/>
</dbReference>
<proteinExistence type="predicted"/>
<dbReference type="InterPro" id="IPR017853">
    <property type="entry name" value="GH"/>
</dbReference>
<keyword evidence="2" id="KW-1185">Reference proteome</keyword>
<evidence type="ECO:0000313" key="1">
    <source>
        <dbReference type="EMBL" id="KAH0898574.1"/>
    </source>
</evidence>
<reference evidence="1 2" key="1">
    <citation type="submission" date="2021-05" db="EMBL/GenBank/DDBJ databases">
        <title>Genome Assembly of Synthetic Allotetraploid Brassica napus Reveals Homoeologous Exchanges between Subgenomes.</title>
        <authorList>
            <person name="Davis J.T."/>
        </authorList>
    </citation>
    <scope>NUCLEOTIDE SEQUENCE [LARGE SCALE GENOMIC DNA]</scope>
    <source>
        <strain evidence="2">cv. Da-Ae</strain>
        <tissue evidence="1">Seedling</tissue>
    </source>
</reference>
<protein>
    <submittedName>
        <fullName evidence="1">Uncharacterized protein</fullName>
    </submittedName>
</protein>
<feature type="non-terminal residue" evidence="1">
    <location>
        <position position="1"/>
    </location>
</feature>
<name>A0ABQ8B1C5_BRANA</name>